<feature type="region of interest" description="Disordered" evidence="1">
    <location>
        <begin position="129"/>
        <end position="151"/>
    </location>
</feature>
<evidence type="ECO:0000256" key="2">
    <source>
        <dbReference type="SAM" id="Phobius"/>
    </source>
</evidence>
<reference evidence="3 4" key="1">
    <citation type="submission" date="2020-03" db="EMBL/GenBank/DDBJ databases">
        <title>Chryseoglobus sp. isolated from a deep-sea seamount.</title>
        <authorList>
            <person name="Zhang D.-C."/>
        </authorList>
    </citation>
    <scope>NUCLEOTIDE SEQUENCE [LARGE SCALE GENOMIC DNA]</scope>
    <source>
        <strain evidence="3 4">KN1116</strain>
    </source>
</reference>
<dbReference type="AlphaFoldDB" id="A0A9E5MHD5"/>
<evidence type="ECO:0000313" key="3">
    <source>
        <dbReference type="EMBL" id="NHF62225.1"/>
    </source>
</evidence>
<comment type="caution">
    <text evidence="3">The sequence shown here is derived from an EMBL/GenBank/DDBJ whole genome shotgun (WGS) entry which is preliminary data.</text>
</comment>
<dbReference type="EMBL" id="VIKT02000004">
    <property type="protein sequence ID" value="NHF62225.1"/>
    <property type="molecule type" value="Genomic_DNA"/>
</dbReference>
<keyword evidence="2" id="KW-0812">Transmembrane</keyword>
<evidence type="ECO:0000256" key="1">
    <source>
        <dbReference type="SAM" id="MobiDB-lite"/>
    </source>
</evidence>
<keyword evidence="2" id="KW-0472">Membrane</keyword>
<protein>
    <submittedName>
        <fullName evidence="3">Uncharacterized protein</fullName>
    </submittedName>
</protein>
<feature type="transmembrane region" description="Helical" evidence="2">
    <location>
        <begin position="39"/>
        <end position="57"/>
    </location>
</feature>
<evidence type="ECO:0000313" key="4">
    <source>
        <dbReference type="Proteomes" id="UP000818266"/>
    </source>
</evidence>
<sequence>MGTIAAVLTALLAVGIDDVSTWRELIEWAWGGIQNASPWLAPLLWSLLVVAAAVLWVKGKGWQKLKAALKWAQRAVRAVDQFLTLTEDISYIKGQLQNNGGSTVKDEVQTLGRTVARIEKKVDRAARTAAEAKRTATTSQKLLQEHLSRST</sequence>
<keyword evidence="2" id="KW-1133">Transmembrane helix</keyword>
<organism evidence="3 4">
    <name type="scientific">Microcella pacifica</name>
    <dbReference type="NCBI Taxonomy" id="2591847"/>
    <lineage>
        <taxon>Bacteria</taxon>
        <taxon>Bacillati</taxon>
        <taxon>Actinomycetota</taxon>
        <taxon>Actinomycetes</taxon>
        <taxon>Micrococcales</taxon>
        <taxon>Microbacteriaceae</taxon>
        <taxon>Microcella</taxon>
    </lineage>
</organism>
<proteinExistence type="predicted"/>
<keyword evidence="4" id="KW-1185">Reference proteome</keyword>
<accession>A0A9E5MHD5</accession>
<gene>
    <name evidence="3" type="ORF">FK219_003045</name>
</gene>
<name>A0A9E5MHD5_9MICO</name>
<dbReference type="Proteomes" id="UP000818266">
    <property type="component" value="Unassembled WGS sequence"/>
</dbReference>
<dbReference type="RefSeq" id="WP_152582967.1">
    <property type="nucleotide sequence ID" value="NZ_VIKT02000004.1"/>
</dbReference>